<sequence>MRCEKIMRKFNDLLDRSLSAKEEHEVQAHLAVCPNCRGEFQLTKKADDILRATVVEMVTEIEVPSNLSQRIEQALAGEKKRQPGKAKLFGLFQPPALAAAMLMLVAAVGLFGYYKLFDPSLKNPAVVMSVPESQPASESAGKTEPAPLSDAGQEQPTVKDGTTTEAQPKADSPLVTEKAPLADEATTIMRDADNLDAEAAARKNAPPGQGGGESFNMKENGAADLAQAPDIEEQSIPMASSQSSGAAKLFMSSRAALPQGTLQEATREVGFIPAVPGYLPPEAELKDVTWETGTVCLGYRIADHKSFTLSQSRVAEAGVIGEEGGQFIDLNGAKARLQETSPGGDPSSVYTTVRWQRGEWVFTVEGDLPRGEILKIALSIQ</sequence>
<keyword evidence="4" id="KW-0812">Transmembrane</keyword>
<dbReference type="EMBL" id="QFGA01000001">
    <property type="protein sequence ID" value="TEB07492.1"/>
    <property type="molecule type" value="Genomic_DNA"/>
</dbReference>
<feature type="compositionally biased region" description="Polar residues" evidence="3">
    <location>
        <begin position="152"/>
        <end position="166"/>
    </location>
</feature>
<evidence type="ECO:0000313" key="7">
    <source>
        <dbReference type="EMBL" id="TEB07492.1"/>
    </source>
</evidence>
<keyword evidence="8" id="KW-1185">Reference proteome</keyword>
<name>A0A4Y7RFL2_9FIRM</name>
<organism evidence="7 8">
    <name type="scientific">Pelotomaculum schinkii</name>
    <dbReference type="NCBI Taxonomy" id="78350"/>
    <lineage>
        <taxon>Bacteria</taxon>
        <taxon>Bacillati</taxon>
        <taxon>Bacillota</taxon>
        <taxon>Clostridia</taxon>
        <taxon>Eubacteriales</taxon>
        <taxon>Desulfotomaculaceae</taxon>
        <taxon>Pelotomaculum</taxon>
    </lineage>
</organism>
<dbReference type="AlphaFoldDB" id="A0A4Y7RFL2"/>
<feature type="domain" description="DUF4367" evidence="6">
    <location>
        <begin position="275"/>
        <end position="380"/>
    </location>
</feature>
<keyword evidence="4" id="KW-0472">Membrane</keyword>
<gene>
    <name evidence="7" type="primary">rsiW</name>
    <name evidence="7" type="ORF">Psch_01046</name>
</gene>
<dbReference type="Pfam" id="PF13490">
    <property type="entry name" value="zf-HC2"/>
    <property type="match status" value="1"/>
</dbReference>
<comment type="caution">
    <text evidence="7">The sequence shown here is derived from an EMBL/GenBank/DDBJ whole genome shotgun (WGS) entry which is preliminary data.</text>
</comment>
<protein>
    <recommendedName>
        <fullName evidence="2">Anti-sigma-W factor RsiW</fullName>
    </recommendedName>
</protein>
<keyword evidence="4" id="KW-1133">Transmembrane helix</keyword>
<evidence type="ECO:0000256" key="4">
    <source>
        <dbReference type="SAM" id="Phobius"/>
    </source>
</evidence>
<feature type="domain" description="Putative zinc-finger" evidence="5">
    <location>
        <begin position="3"/>
        <end position="37"/>
    </location>
</feature>
<feature type="region of interest" description="Disordered" evidence="3">
    <location>
        <begin position="132"/>
        <end position="180"/>
    </location>
</feature>
<evidence type="ECO:0000259" key="5">
    <source>
        <dbReference type="Pfam" id="PF13490"/>
    </source>
</evidence>
<evidence type="ECO:0000256" key="3">
    <source>
        <dbReference type="SAM" id="MobiDB-lite"/>
    </source>
</evidence>
<comment type="similarity">
    <text evidence="1">Belongs to the zinc-associated anti-sigma factor (ZAS) superfamily. Anti-sigma-W factor family.</text>
</comment>
<evidence type="ECO:0000313" key="8">
    <source>
        <dbReference type="Proteomes" id="UP000298324"/>
    </source>
</evidence>
<dbReference type="InterPro" id="IPR027383">
    <property type="entry name" value="Znf_put"/>
</dbReference>
<dbReference type="Gene3D" id="1.10.10.1320">
    <property type="entry name" value="Anti-sigma factor, zinc-finger domain"/>
    <property type="match status" value="1"/>
</dbReference>
<dbReference type="InterPro" id="IPR041916">
    <property type="entry name" value="Anti_sigma_zinc_sf"/>
</dbReference>
<dbReference type="RefSeq" id="WP_190239367.1">
    <property type="nucleotide sequence ID" value="NZ_QFGA01000001.1"/>
</dbReference>
<dbReference type="Proteomes" id="UP000298324">
    <property type="component" value="Unassembled WGS sequence"/>
</dbReference>
<evidence type="ECO:0000256" key="1">
    <source>
        <dbReference type="ARBA" id="ARBA00024353"/>
    </source>
</evidence>
<proteinExistence type="inferred from homology"/>
<evidence type="ECO:0000256" key="2">
    <source>
        <dbReference type="ARBA" id="ARBA00024438"/>
    </source>
</evidence>
<reference evidence="7 8" key="1">
    <citation type="journal article" date="2018" name="Environ. Microbiol.">
        <title>Novel energy conservation strategies and behaviour of Pelotomaculum schinkii driving syntrophic propionate catabolism.</title>
        <authorList>
            <person name="Hidalgo-Ahumada C.A.P."/>
            <person name="Nobu M.K."/>
            <person name="Narihiro T."/>
            <person name="Tamaki H."/>
            <person name="Liu W.T."/>
            <person name="Kamagata Y."/>
            <person name="Stams A.J.M."/>
            <person name="Imachi H."/>
            <person name="Sousa D.Z."/>
        </authorList>
    </citation>
    <scope>NUCLEOTIDE SEQUENCE [LARGE SCALE GENOMIC DNA]</scope>
    <source>
        <strain evidence="7 8">HH</strain>
    </source>
</reference>
<dbReference type="Pfam" id="PF14285">
    <property type="entry name" value="DUF4367"/>
    <property type="match status" value="1"/>
</dbReference>
<evidence type="ECO:0000259" key="6">
    <source>
        <dbReference type="Pfam" id="PF14285"/>
    </source>
</evidence>
<accession>A0A4Y7RFL2</accession>
<dbReference type="InterPro" id="IPR025377">
    <property type="entry name" value="DUF4367"/>
</dbReference>
<feature type="transmembrane region" description="Helical" evidence="4">
    <location>
        <begin position="88"/>
        <end position="114"/>
    </location>
</feature>